<evidence type="ECO:0000313" key="3">
    <source>
        <dbReference type="Proteomes" id="UP000250079"/>
    </source>
</evidence>
<name>A0A2Z2NP19_9GAMM</name>
<dbReference type="AlphaFoldDB" id="A0A2Z2NP19"/>
<dbReference type="KEGG" id="gai:IMCC3135_15700"/>
<dbReference type="EMBL" id="CP018632">
    <property type="protein sequence ID" value="ASJ73222.1"/>
    <property type="molecule type" value="Genomic_DNA"/>
</dbReference>
<protein>
    <submittedName>
        <fullName evidence="2">Uncharacterized protein</fullName>
    </submittedName>
</protein>
<feature type="chain" id="PRO_5016232627" evidence="1">
    <location>
        <begin position="40"/>
        <end position="572"/>
    </location>
</feature>
<accession>A0A2Z2NP19</accession>
<keyword evidence="1" id="KW-0732">Signal</keyword>
<gene>
    <name evidence="2" type="ORF">IMCC3135_15700</name>
</gene>
<evidence type="ECO:0000313" key="2">
    <source>
        <dbReference type="EMBL" id="ASJ73222.1"/>
    </source>
</evidence>
<organism evidence="2 3">
    <name type="scientific">Granulosicoccus antarcticus IMCC3135</name>
    <dbReference type="NCBI Taxonomy" id="1192854"/>
    <lineage>
        <taxon>Bacteria</taxon>
        <taxon>Pseudomonadati</taxon>
        <taxon>Pseudomonadota</taxon>
        <taxon>Gammaproteobacteria</taxon>
        <taxon>Chromatiales</taxon>
        <taxon>Granulosicoccaceae</taxon>
        <taxon>Granulosicoccus</taxon>
    </lineage>
</organism>
<reference evidence="2 3" key="1">
    <citation type="submission" date="2016-12" db="EMBL/GenBank/DDBJ databases">
        <authorList>
            <person name="Song W.-J."/>
            <person name="Kurnit D.M."/>
        </authorList>
    </citation>
    <scope>NUCLEOTIDE SEQUENCE [LARGE SCALE GENOMIC DNA]</scope>
    <source>
        <strain evidence="2 3">IMCC3135</strain>
    </source>
</reference>
<sequence length="572" mass="62366">MIMYKMADRGGSDYPVTTSKVSLVAAAVAILLAAPLAQAQPVVTGSEISWPDDGWYQVQSADGLTNICEGTRSCQVEPGSYIVINHTTGQRFTHVLVPEAPMAEVVSVEGNTISWPDDGWYQVQSASTYESICQGGLSCTVDDGVYIVINHTTGERFTDIVVNGGTEIDEPPVLSTVDLLDISQDLIVTAAGFQLDELAVVVDDFAFIIGQQTTIQWPDSSWYQVQNADTYASVCNGGAECNILPGSYTVINHSTGERSPLLVPYVSPDDQTEATQLENTSATFPLPQDPDNISTELTIKRTYYSCENGGSFVLEKGNGNEATFTDSFGSVIGGISDKNGYVFDQCRMSLQNGLLPDGTYELNGNLQTNIIYSYGDSQSTNVFDEFSIIGDNGVEYRANGQTKDTDGYDFNYLRSATIADFREKLPGVPTEETISDVTFNYETLNNTTVLAAPWKTLEVNGIVRNAQTGDQKVTITTAPVLSWGSEPFMPFNGSIAMLAEDGSSLYQNANPFVDPEDFWALFADFNYTAANGDQAQLQQESYSFPFGYGELSCFYYRSDLTGRLDCPDNYLQ</sequence>
<dbReference type="Proteomes" id="UP000250079">
    <property type="component" value="Chromosome"/>
</dbReference>
<proteinExistence type="predicted"/>
<dbReference type="OrthoDB" id="315328at2"/>
<keyword evidence="3" id="KW-1185">Reference proteome</keyword>
<feature type="signal peptide" evidence="1">
    <location>
        <begin position="1"/>
        <end position="39"/>
    </location>
</feature>
<dbReference type="RefSeq" id="WP_088918450.1">
    <property type="nucleotide sequence ID" value="NZ_CP018632.1"/>
</dbReference>
<evidence type="ECO:0000256" key="1">
    <source>
        <dbReference type="SAM" id="SignalP"/>
    </source>
</evidence>